<dbReference type="Pfam" id="PF07510">
    <property type="entry name" value="GmrSD_C"/>
    <property type="match status" value="1"/>
</dbReference>
<dbReference type="InterPro" id="IPR011089">
    <property type="entry name" value="GmrSD_C"/>
</dbReference>
<dbReference type="Proteomes" id="UP000422997">
    <property type="component" value="Plasmid unnamed"/>
</dbReference>
<sequence>MMRNDIQPSLQTVEQYFSKSEFYIPSYQRPYAWQVAQCDQLIEDINQHMENFDKDSQDNYFFGAVLIAQESGEDHDVTLIDGQQRTTTFMLLLKALLLKIESELAIQPQDDADGRRLIKRLNGLKEQIASLLFNMSEDELDDFVDGLSFPTVEMIKYINDSISEKYAFDMQAILLGRNFEEIKQNVHQIYRRQKDNRYTNFYKNFRYFYNTCKELSVINCINFANHFIKNCQVITITSFNTDQAINIFNSLNGTGVPLTPIEVIVSKTTASAADRKTFENNWQEIVEWADKSNLDLNTLMTHYIFTKLSQQNGTDRRNPGIRAFFNKNKELLNDDVVFTDDLKKILHTYLLTSETSIGRVVSQLNGNLRPFVSSYLFFRDDKRYIEYLMRIGILIELSELSYSHGLFKGFLEEINLLYSQVDIFSTESLIDKVREHIRLNFEYENVKQTLLESGVSNALIYVNEYLFATEHAINLKLDGNIDIEHIMPKSGINREHIMHDIGVDDPDEFREYAEKLGNKILLEAEINRGIGDAWFRTKKENHISKGNGYIGSKFPIAQSLVTYTKDTWTKEDIDLATEKAAKRIADFVFEL</sequence>
<evidence type="ECO:0000313" key="3">
    <source>
        <dbReference type="EMBL" id="QGU81733.1"/>
    </source>
</evidence>
<dbReference type="PANTHER" id="PTHR35149:SF1">
    <property type="entry name" value="DUF5655 DOMAIN-CONTAINING PROTEIN"/>
    <property type="match status" value="1"/>
</dbReference>
<geneLocation type="plasmid" evidence="4"/>
<dbReference type="AlphaFoldDB" id="A0AB37DDL4"/>
<protein>
    <recommendedName>
        <fullName evidence="5">DUF262 domain-containing protein</fullName>
    </recommendedName>
</protein>
<organism evidence="3 4">
    <name type="scientific">Streptococcus salivarius</name>
    <dbReference type="NCBI Taxonomy" id="1304"/>
    <lineage>
        <taxon>Bacteria</taxon>
        <taxon>Bacillati</taxon>
        <taxon>Bacillota</taxon>
        <taxon>Bacilli</taxon>
        <taxon>Lactobacillales</taxon>
        <taxon>Streptococcaceae</taxon>
        <taxon>Streptococcus</taxon>
    </lineage>
</organism>
<proteinExistence type="predicted"/>
<evidence type="ECO:0000313" key="4">
    <source>
        <dbReference type="Proteomes" id="UP000422997"/>
    </source>
</evidence>
<name>A0AB37DDL4_STRSL</name>
<keyword evidence="3" id="KW-0614">Plasmid</keyword>
<dbReference type="Pfam" id="PF03235">
    <property type="entry name" value="GmrSD_N"/>
    <property type="match status" value="1"/>
</dbReference>
<dbReference type="EMBL" id="CP018188">
    <property type="protein sequence ID" value="QGU81733.1"/>
    <property type="molecule type" value="Genomic_DNA"/>
</dbReference>
<accession>A0AB37DDL4</accession>
<feature type="domain" description="GmrSD restriction endonucleases C-terminal" evidence="2">
    <location>
        <begin position="437"/>
        <end position="578"/>
    </location>
</feature>
<evidence type="ECO:0008006" key="5">
    <source>
        <dbReference type="Google" id="ProtNLM"/>
    </source>
</evidence>
<reference evidence="3 4" key="1">
    <citation type="submission" date="2016-11" db="EMBL/GenBank/DDBJ databases">
        <title>The potential of Streptococcus salivarius to inhibit the production of volatile sulphur compounds in the oral cavity.</title>
        <authorList>
            <person name="Sun L."/>
            <person name="Li Z."/>
            <person name="Jin D."/>
            <person name="Zhao H."/>
        </authorList>
    </citation>
    <scope>NUCLEOTIDE SEQUENCE [LARGE SCALE GENOMIC DNA]</scope>
    <source>
        <strain evidence="3 4">ICDC2</strain>
        <plasmid evidence="4">Plasmid</plasmid>
    </source>
</reference>
<evidence type="ECO:0000259" key="2">
    <source>
        <dbReference type="Pfam" id="PF07510"/>
    </source>
</evidence>
<gene>
    <name evidence="3" type="ORF">BSR19_11450</name>
</gene>
<dbReference type="InterPro" id="IPR004919">
    <property type="entry name" value="GmrSD_N"/>
</dbReference>
<evidence type="ECO:0000259" key="1">
    <source>
        <dbReference type="Pfam" id="PF03235"/>
    </source>
</evidence>
<dbReference type="PANTHER" id="PTHR35149">
    <property type="entry name" value="SLL5132 PROTEIN"/>
    <property type="match status" value="1"/>
</dbReference>
<feature type="domain" description="GmrSD restriction endonucleases N-terminal" evidence="1">
    <location>
        <begin position="14"/>
        <end position="266"/>
    </location>
</feature>